<evidence type="ECO:0000256" key="1">
    <source>
        <dbReference type="ARBA" id="ARBA00004604"/>
    </source>
</evidence>
<dbReference type="GO" id="GO:0006364">
    <property type="term" value="P:rRNA processing"/>
    <property type="evidence" value="ECO:0007669"/>
    <property type="project" value="InterPro"/>
</dbReference>
<dbReference type="Proteomes" id="UP000003163">
    <property type="component" value="Unassembled WGS sequence"/>
</dbReference>
<evidence type="ECO:0000256" key="4">
    <source>
        <dbReference type="ARBA" id="ARBA00023242"/>
    </source>
</evidence>
<dbReference type="SMART" id="SM00879">
    <property type="entry name" value="Brix"/>
    <property type="match status" value="1"/>
</dbReference>
<gene>
    <name evidence="7" type="ORF">EDEG_00841</name>
</gene>
<evidence type="ECO:0000313" key="7">
    <source>
        <dbReference type="EMBL" id="EJW05060.1"/>
    </source>
</evidence>
<dbReference type="GO" id="GO:0000027">
    <property type="term" value="P:ribosomal large subunit assembly"/>
    <property type="evidence" value="ECO:0007669"/>
    <property type="project" value="TreeGrafter"/>
</dbReference>
<evidence type="ECO:0000256" key="5">
    <source>
        <dbReference type="SAM" id="MobiDB-lite"/>
    </source>
</evidence>
<dbReference type="STRING" id="1003232.J9DR87"/>
<dbReference type="PANTHER" id="PTHR13634:SF0">
    <property type="entry name" value="RIBOSOME BIOGENESIS PROTEIN BRX1 HOMOLOG"/>
    <property type="match status" value="1"/>
</dbReference>
<comment type="subcellular location">
    <subcellularLocation>
        <location evidence="1">Nucleus</location>
        <location evidence="1">Nucleolus</location>
    </subcellularLocation>
</comment>
<comment type="caution">
    <text evidence="7">The sequence shown here is derived from an EMBL/GenBank/DDBJ whole genome shotgun (WGS) entry which is preliminary data.</text>
</comment>
<dbReference type="VEuPathDB" id="MicrosporidiaDB:EDEG_00841"/>
<dbReference type="HOGENOM" id="CLU_706018_0_0_1"/>
<dbReference type="OrthoDB" id="1638493at2759"/>
<dbReference type="GO" id="GO:0005730">
    <property type="term" value="C:nucleolus"/>
    <property type="evidence" value="ECO:0007669"/>
    <property type="project" value="UniProtKB-SubCell"/>
</dbReference>
<dbReference type="InterPro" id="IPR007109">
    <property type="entry name" value="Brix"/>
</dbReference>
<feature type="compositionally biased region" description="Basic and acidic residues" evidence="5">
    <location>
        <begin position="348"/>
        <end position="361"/>
    </location>
</feature>
<dbReference type="AlphaFoldDB" id="J9DR87"/>
<feature type="domain" description="Brix" evidence="6">
    <location>
        <begin position="2"/>
        <end position="307"/>
    </location>
</feature>
<protein>
    <recommendedName>
        <fullName evidence="6">Brix domain-containing protein</fullName>
    </recommendedName>
</protein>
<evidence type="ECO:0000313" key="8">
    <source>
        <dbReference type="Proteomes" id="UP000003163"/>
    </source>
</evidence>
<reference evidence="7 8" key="1">
    <citation type="submission" date="2011-08" db="EMBL/GenBank/DDBJ databases">
        <authorList>
            <person name="Liu Z.J."/>
            <person name="Shi F.L."/>
            <person name="Lu J.Q."/>
            <person name="Li M."/>
            <person name="Wang Z.L."/>
        </authorList>
    </citation>
    <scope>NUCLEOTIDE SEQUENCE [LARGE SCALE GENOMIC DNA]</scope>
    <source>
        <strain evidence="7 8">USNM 41457</strain>
    </source>
</reference>
<dbReference type="EMBL" id="AFBI03000010">
    <property type="protein sequence ID" value="EJW05060.1"/>
    <property type="molecule type" value="Genomic_DNA"/>
</dbReference>
<dbReference type="PROSITE" id="PS50833">
    <property type="entry name" value="BRIX"/>
    <property type="match status" value="1"/>
</dbReference>
<feature type="region of interest" description="Disordered" evidence="5">
    <location>
        <begin position="348"/>
        <end position="391"/>
    </location>
</feature>
<feature type="compositionally biased region" description="Basic and acidic residues" evidence="5">
    <location>
        <begin position="381"/>
        <end position="391"/>
    </location>
</feature>
<evidence type="ECO:0000256" key="3">
    <source>
        <dbReference type="ARBA" id="ARBA00022517"/>
    </source>
</evidence>
<sequence>MQKPLIIASRGSSQSVRQTTKDFVQLLNGIKETASDRGIKDIPEIMDMHDTTKCIYFESTRRNFETPALWMVTEKVSIRFRVYLVFSMRELIFDVNCSKERGGFLFFDKSFEENELLKVVKKVIFDVFHNEDAFLGSKVYEGDFLSDEENKTKIQNDSEKVLCENKKDSEGKNSEKEDSNCDAISVSKISNETNANIGESKLISENFVKEDDEAKIEINNEAKTEKLDQKTVIVEKEIEFPDEFKLKEQVYEDAMQKGISNGFDKIISFFYLDNKIWMRVYVLDSEVKEIGPRLVLDVEKIFDGCFNGKMLYDKSLFMNEEDLTAKNLAITTISENLDSVEFNDIKNQDNTKGKENVDENSLKAQIRRKYGKNNKNSNKPNKSENTTKIDK</sequence>
<accession>J9DR87</accession>
<evidence type="ECO:0000259" key="6">
    <source>
        <dbReference type="PROSITE" id="PS50833"/>
    </source>
</evidence>
<keyword evidence="3" id="KW-0690">Ribosome biogenesis</keyword>
<dbReference type="PANTHER" id="PTHR13634">
    <property type="entry name" value="RIBOSOME BIOGENESIS PROTEIN BRIX"/>
    <property type="match status" value="1"/>
</dbReference>
<comment type="similarity">
    <text evidence="2">Belongs to the BRX1 family.</text>
</comment>
<dbReference type="InParanoid" id="J9DR87"/>
<organism evidence="7 8">
    <name type="scientific">Edhazardia aedis (strain USNM 41457)</name>
    <name type="common">Microsporidian parasite</name>
    <dbReference type="NCBI Taxonomy" id="1003232"/>
    <lineage>
        <taxon>Eukaryota</taxon>
        <taxon>Fungi</taxon>
        <taxon>Fungi incertae sedis</taxon>
        <taxon>Microsporidia</taxon>
        <taxon>Edhazardia</taxon>
    </lineage>
</organism>
<keyword evidence="8" id="KW-1185">Reference proteome</keyword>
<name>J9DR87_EDHAE</name>
<proteinExistence type="inferred from homology"/>
<evidence type="ECO:0000256" key="2">
    <source>
        <dbReference type="ARBA" id="ARBA00006369"/>
    </source>
</evidence>
<reference evidence="8" key="2">
    <citation type="submission" date="2015-07" db="EMBL/GenBank/DDBJ databases">
        <title>Contrasting host-pathogen interactions and genome evolution in two generalist and specialist microsporidian pathogens of mosquitoes.</title>
        <authorList>
            <consortium name="The Broad Institute Genomics Platform"/>
            <consortium name="The Broad Institute Genome Sequencing Center for Infectious Disease"/>
            <person name="Cuomo C.A."/>
            <person name="Sanscrainte N.D."/>
            <person name="Goldberg J.M."/>
            <person name="Heiman D."/>
            <person name="Young S."/>
            <person name="Zeng Q."/>
            <person name="Becnel J.J."/>
            <person name="Birren B.W."/>
        </authorList>
    </citation>
    <scope>NUCLEOTIDE SEQUENCE [LARGE SCALE GENOMIC DNA]</scope>
    <source>
        <strain evidence="8">USNM 41457</strain>
    </source>
</reference>
<dbReference type="GO" id="GO:0019843">
    <property type="term" value="F:rRNA binding"/>
    <property type="evidence" value="ECO:0007669"/>
    <property type="project" value="InterPro"/>
</dbReference>
<dbReference type="InterPro" id="IPR026532">
    <property type="entry name" value="BRX1"/>
</dbReference>
<keyword evidence="4" id="KW-0539">Nucleus</keyword>